<organism evidence="3 4">
    <name type="scientific">Caulobacter flavus</name>
    <dbReference type="NCBI Taxonomy" id="1679497"/>
    <lineage>
        <taxon>Bacteria</taxon>
        <taxon>Pseudomonadati</taxon>
        <taxon>Pseudomonadota</taxon>
        <taxon>Alphaproteobacteria</taxon>
        <taxon>Caulobacterales</taxon>
        <taxon>Caulobacteraceae</taxon>
        <taxon>Caulobacter</taxon>
    </lineage>
</organism>
<evidence type="ECO:0000313" key="3">
    <source>
        <dbReference type="EMBL" id="PLR14799.1"/>
    </source>
</evidence>
<keyword evidence="5" id="KW-1185">Reference proteome</keyword>
<proteinExistence type="predicted"/>
<evidence type="ECO:0000313" key="2">
    <source>
        <dbReference type="EMBL" id="AYV49154.1"/>
    </source>
</evidence>
<dbReference type="Proteomes" id="UP000234483">
    <property type="component" value="Unassembled WGS sequence"/>
</dbReference>
<dbReference type="AlphaFoldDB" id="A0A2N5CT39"/>
<sequence>MGSPVSSTADLDDGRVSFESLAKIVQSSLHARQQHIATHVAEPDPKHSRSRRSMSRPFDEIAVLGDEYIAFAHRQVPDFAVGRRQEPQLAKMRRRQPTIPQPFGQDRRQLGVDQQLQAATTAVSATAAAA</sequence>
<reference evidence="3 4" key="1">
    <citation type="submission" date="2017-12" db="EMBL/GenBank/DDBJ databases">
        <title>The genome sequence of Caulobacter flavus CGMCC1 15093.</title>
        <authorList>
            <person name="Gao J."/>
            <person name="Mao X."/>
            <person name="Sun J."/>
        </authorList>
    </citation>
    <scope>NUCLEOTIDE SEQUENCE [LARGE SCALE GENOMIC DNA]</scope>
    <source>
        <strain evidence="3 4">CGMCC1 15093</strain>
    </source>
</reference>
<dbReference type="EMBL" id="CP026100">
    <property type="protein sequence ID" value="AYV49154.1"/>
    <property type="molecule type" value="Genomic_DNA"/>
</dbReference>
<dbReference type="KEGG" id="cfh:C1707_24485"/>
<feature type="region of interest" description="Disordered" evidence="1">
    <location>
        <begin position="33"/>
        <end position="55"/>
    </location>
</feature>
<feature type="region of interest" description="Disordered" evidence="1">
    <location>
        <begin position="84"/>
        <end position="109"/>
    </location>
</feature>
<reference evidence="2 5" key="2">
    <citation type="submission" date="2018-01" db="EMBL/GenBank/DDBJ databases">
        <title>Complete genome sequence of Caulobacter flavus RHGG3.</title>
        <authorList>
            <person name="Yang E."/>
        </authorList>
    </citation>
    <scope>NUCLEOTIDE SEQUENCE [LARGE SCALE GENOMIC DNA]</scope>
    <source>
        <strain evidence="2 5">RHGG3</strain>
    </source>
</reference>
<evidence type="ECO:0000256" key="1">
    <source>
        <dbReference type="SAM" id="MobiDB-lite"/>
    </source>
</evidence>
<dbReference type="EMBL" id="PJRQ01000024">
    <property type="protein sequence ID" value="PLR14799.1"/>
    <property type="molecule type" value="Genomic_DNA"/>
</dbReference>
<dbReference type="Proteomes" id="UP000281192">
    <property type="component" value="Chromosome"/>
</dbReference>
<accession>A0A2N5CT39</accession>
<gene>
    <name evidence="2" type="ORF">C1707_24485</name>
    <name evidence="3" type="ORF">CFHF_12540</name>
</gene>
<evidence type="ECO:0000313" key="4">
    <source>
        <dbReference type="Proteomes" id="UP000234483"/>
    </source>
</evidence>
<evidence type="ECO:0000313" key="5">
    <source>
        <dbReference type="Proteomes" id="UP000281192"/>
    </source>
</evidence>
<protein>
    <submittedName>
        <fullName evidence="3">Uncharacterized protein</fullName>
    </submittedName>
</protein>
<name>A0A2N5CT39_9CAUL</name>